<dbReference type="Pfam" id="PF01061">
    <property type="entry name" value="ABC2_membrane"/>
    <property type="match status" value="1"/>
</dbReference>
<feature type="transmembrane region" description="Helical" evidence="9">
    <location>
        <begin position="207"/>
        <end position="225"/>
    </location>
</feature>
<reference evidence="12" key="1">
    <citation type="journal article" date="2015" name="Chem. Biol.">
        <title>Structure, bioactivity, and resistance mechanism of streptomonomicin, an unusual lasso Peptide from an understudied halophilic actinomycete.</title>
        <authorList>
            <person name="Metelev M."/>
            <person name="Tietz J.I."/>
            <person name="Melby J.O."/>
            <person name="Blair P.M."/>
            <person name="Zhu L."/>
            <person name="Livnat I."/>
            <person name="Severinov K."/>
            <person name="Mitchell D.A."/>
        </authorList>
    </citation>
    <scope>NUCLEOTIDE SEQUENCE [LARGE SCALE GENOMIC DNA]</scope>
    <source>
        <strain evidence="12">YIM 90003</strain>
    </source>
</reference>
<evidence type="ECO:0000256" key="8">
    <source>
        <dbReference type="ARBA" id="ARBA00023136"/>
    </source>
</evidence>
<dbReference type="AlphaFoldDB" id="A0A0C2JKK1"/>
<accession>A0A0C2JKK1</accession>
<dbReference type="InterPro" id="IPR013525">
    <property type="entry name" value="ABC2_TM"/>
</dbReference>
<dbReference type="RefSeq" id="WP_040275458.1">
    <property type="nucleotide sequence ID" value="NZ_JROO01000037.1"/>
</dbReference>
<evidence type="ECO:0000256" key="6">
    <source>
        <dbReference type="ARBA" id="ARBA00022692"/>
    </source>
</evidence>
<dbReference type="InterPro" id="IPR047817">
    <property type="entry name" value="ABC2_TM_bact-type"/>
</dbReference>
<keyword evidence="6 9" id="KW-0812">Transmembrane</keyword>
<dbReference type="Proteomes" id="UP000031675">
    <property type="component" value="Unassembled WGS sequence"/>
</dbReference>
<feature type="transmembrane region" description="Helical" evidence="9">
    <location>
        <begin position="174"/>
        <end position="195"/>
    </location>
</feature>
<feature type="transmembrane region" description="Helical" evidence="9">
    <location>
        <begin position="94"/>
        <end position="111"/>
    </location>
</feature>
<dbReference type="GO" id="GO:0005886">
    <property type="term" value="C:plasma membrane"/>
    <property type="evidence" value="ECO:0007669"/>
    <property type="project" value="UniProtKB-SubCell"/>
</dbReference>
<evidence type="ECO:0000256" key="2">
    <source>
        <dbReference type="ARBA" id="ARBA00007783"/>
    </source>
</evidence>
<organism evidence="11 12">
    <name type="scientific">Streptomonospora alba</name>
    <dbReference type="NCBI Taxonomy" id="183763"/>
    <lineage>
        <taxon>Bacteria</taxon>
        <taxon>Bacillati</taxon>
        <taxon>Actinomycetota</taxon>
        <taxon>Actinomycetes</taxon>
        <taxon>Streptosporangiales</taxon>
        <taxon>Nocardiopsidaceae</taxon>
        <taxon>Streptomonospora</taxon>
    </lineage>
</organism>
<sequence>MALDGVTRDRPDPHAAELASKYGLSVTGARPGMIEYIRRLWQHRYFIGEFSRARSSTKYTRARLGGFWFVLTPLMNAAVYYVIFGLLLGTSRGVEDFISFLVTGVFVFTFTRDTVTSGVKSISGERGLIRALHFPRAVLPLTQVSMKSRQVVISMVVLMVIVIARQNYPDWSWLLIVPILALQLMFNTGLAFWAARLGSKSTDAAQWLPFVLRAWMYGSGVLYMVEQRAANAPTWALTVLDVQPAAVYIDLMRYALMSPENFGTQYLPAHVWLIALGWALLALVAGFVYFYRAEEEYGRD</sequence>
<evidence type="ECO:0000256" key="4">
    <source>
        <dbReference type="ARBA" id="ARBA00022475"/>
    </source>
</evidence>
<proteinExistence type="inferred from homology"/>
<evidence type="ECO:0000256" key="3">
    <source>
        <dbReference type="ARBA" id="ARBA00022448"/>
    </source>
</evidence>
<feature type="transmembrane region" description="Helical" evidence="9">
    <location>
        <begin position="269"/>
        <end position="291"/>
    </location>
</feature>
<dbReference type="STRING" id="183763.LP52_18825"/>
<keyword evidence="3 9" id="KW-0813">Transport</keyword>
<evidence type="ECO:0000256" key="9">
    <source>
        <dbReference type="RuleBase" id="RU361157"/>
    </source>
</evidence>
<evidence type="ECO:0000256" key="7">
    <source>
        <dbReference type="ARBA" id="ARBA00022989"/>
    </source>
</evidence>
<name>A0A0C2JKK1_9ACTN</name>
<keyword evidence="12" id="KW-1185">Reference proteome</keyword>
<comment type="similarity">
    <text evidence="2 9">Belongs to the ABC-2 integral membrane protein family.</text>
</comment>
<evidence type="ECO:0000256" key="1">
    <source>
        <dbReference type="ARBA" id="ARBA00004429"/>
    </source>
</evidence>
<dbReference type="GO" id="GO:0015920">
    <property type="term" value="P:lipopolysaccharide transport"/>
    <property type="evidence" value="ECO:0007669"/>
    <property type="project" value="TreeGrafter"/>
</dbReference>
<dbReference type="GO" id="GO:0140359">
    <property type="term" value="F:ABC-type transporter activity"/>
    <property type="evidence" value="ECO:0007669"/>
    <property type="project" value="InterPro"/>
</dbReference>
<dbReference type="PANTHER" id="PTHR30413:SF8">
    <property type="entry name" value="TRANSPORT PERMEASE PROTEIN"/>
    <property type="match status" value="1"/>
</dbReference>
<comment type="caution">
    <text evidence="11">The sequence shown here is derived from an EMBL/GenBank/DDBJ whole genome shotgun (WGS) entry which is preliminary data.</text>
</comment>
<feature type="transmembrane region" description="Helical" evidence="9">
    <location>
        <begin position="151"/>
        <end position="168"/>
    </location>
</feature>
<dbReference type="EMBL" id="JROO01000037">
    <property type="protein sequence ID" value="KIH97487.1"/>
    <property type="molecule type" value="Genomic_DNA"/>
</dbReference>
<feature type="domain" description="ABC transmembrane type-2" evidence="10">
    <location>
        <begin position="64"/>
        <end position="293"/>
    </location>
</feature>
<feature type="transmembrane region" description="Helical" evidence="9">
    <location>
        <begin position="64"/>
        <end position="88"/>
    </location>
</feature>
<evidence type="ECO:0000313" key="11">
    <source>
        <dbReference type="EMBL" id="KIH97487.1"/>
    </source>
</evidence>
<evidence type="ECO:0000313" key="12">
    <source>
        <dbReference type="Proteomes" id="UP000031675"/>
    </source>
</evidence>
<keyword evidence="4 9" id="KW-1003">Cell membrane</keyword>
<gene>
    <name evidence="11" type="ORF">LP52_18825</name>
</gene>
<keyword evidence="7 9" id="KW-1133">Transmembrane helix</keyword>
<evidence type="ECO:0000259" key="10">
    <source>
        <dbReference type="PROSITE" id="PS51012"/>
    </source>
</evidence>
<comment type="subcellular location">
    <subcellularLocation>
        <location evidence="1">Cell inner membrane</location>
        <topology evidence="1">Multi-pass membrane protein</topology>
    </subcellularLocation>
    <subcellularLocation>
        <location evidence="9">Cell membrane</location>
        <topology evidence="9">Multi-pass membrane protein</topology>
    </subcellularLocation>
</comment>
<dbReference type="PROSITE" id="PS51012">
    <property type="entry name" value="ABC_TM2"/>
    <property type="match status" value="1"/>
</dbReference>
<keyword evidence="5" id="KW-0997">Cell inner membrane</keyword>
<keyword evidence="8 9" id="KW-0472">Membrane</keyword>
<evidence type="ECO:0000256" key="5">
    <source>
        <dbReference type="ARBA" id="ARBA00022519"/>
    </source>
</evidence>
<protein>
    <recommendedName>
        <fullName evidence="9">Transport permease protein</fullName>
    </recommendedName>
</protein>
<dbReference type="PANTHER" id="PTHR30413">
    <property type="entry name" value="INNER MEMBRANE TRANSPORT PERMEASE"/>
    <property type="match status" value="1"/>
</dbReference>